<dbReference type="PROSITE" id="PS51304">
    <property type="entry name" value="GALECTIN"/>
    <property type="match status" value="2"/>
</dbReference>
<keyword evidence="1 2" id="KW-0430">Lectin</keyword>
<evidence type="ECO:0000259" key="3">
    <source>
        <dbReference type="PROSITE" id="PS51304"/>
    </source>
</evidence>
<dbReference type="AlphaFoldDB" id="A0A0B7BMS3"/>
<gene>
    <name evidence="4" type="primary">ORF199704</name>
</gene>
<sequence length="270" mass="30426">MTFNPRFDDRRVVRNHKMGGSWGMEETNGGIPVQRGQHFEIRITVVQQCYKIKVNRKNFCNFHHRIPKEKVMYLYIEGDVAISSIQVPGKGSYPTGNIAPPPYPVGASYVPELSYPGYPSQSGGILSNPPVPLVTPIQGGMYPGKIIYISGIPSAFNPSRFTINLACASHDTADIGALFDVRFNFGDSHNVVVRTNRQGGHYGPEERLQNYFPFTPGVNFEIMILAEPNCYKIAVNNQHFTEFYHRMLPLTNVNYLNIVGDVRLLQVRFQ</sequence>
<accession>A0A0B7BMS3</accession>
<dbReference type="Pfam" id="PF00337">
    <property type="entry name" value="Gal-bind_lectin"/>
    <property type="match status" value="2"/>
</dbReference>
<evidence type="ECO:0000256" key="1">
    <source>
        <dbReference type="ARBA" id="ARBA00022734"/>
    </source>
</evidence>
<proteinExistence type="predicted"/>
<dbReference type="EMBL" id="HACG01047352">
    <property type="protein sequence ID" value="CEK94217.1"/>
    <property type="molecule type" value="Transcribed_RNA"/>
</dbReference>
<dbReference type="InterPro" id="IPR001079">
    <property type="entry name" value="Galectin_CRD"/>
</dbReference>
<evidence type="ECO:0000256" key="2">
    <source>
        <dbReference type="RuleBase" id="RU102079"/>
    </source>
</evidence>
<dbReference type="PANTHER" id="PTHR11346">
    <property type="entry name" value="GALECTIN"/>
    <property type="match status" value="1"/>
</dbReference>
<dbReference type="PANTHER" id="PTHR11346:SF176">
    <property type="entry name" value="32 KDA BETA-GALACTOSIDE-BINDING LECTIN LEC-3"/>
    <property type="match status" value="1"/>
</dbReference>
<name>A0A0B7BMS3_9EUPU</name>
<evidence type="ECO:0000313" key="4">
    <source>
        <dbReference type="EMBL" id="CEK94217.1"/>
    </source>
</evidence>
<protein>
    <recommendedName>
        <fullName evidence="2">Galectin</fullName>
    </recommendedName>
</protein>
<dbReference type="SUPFAM" id="SSF49899">
    <property type="entry name" value="Concanavalin A-like lectins/glucanases"/>
    <property type="match status" value="2"/>
</dbReference>
<dbReference type="SMART" id="SM00908">
    <property type="entry name" value="Gal-bind_lectin"/>
    <property type="match status" value="2"/>
</dbReference>
<dbReference type="InterPro" id="IPR044156">
    <property type="entry name" value="Galectin-like"/>
</dbReference>
<dbReference type="Gene3D" id="2.60.120.200">
    <property type="match status" value="2"/>
</dbReference>
<dbReference type="GO" id="GO:0030246">
    <property type="term" value="F:carbohydrate binding"/>
    <property type="evidence" value="ECO:0007669"/>
    <property type="project" value="UniProtKB-UniRule"/>
</dbReference>
<dbReference type="CDD" id="cd00070">
    <property type="entry name" value="GLECT"/>
    <property type="match status" value="2"/>
</dbReference>
<organism evidence="4">
    <name type="scientific">Arion vulgaris</name>
    <dbReference type="NCBI Taxonomy" id="1028688"/>
    <lineage>
        <taxon>Eukaryota</taxon>
        <taxon>Metazoa</taxon>
        <taxon>Spiralia</taxon>
        <taxon>Lophotrochozoa</taxon>
        <taxon>Mollusca</taxon>
        <taxon>Gastropoda</taxon>
        <taxon>Heterobranchia</taxon>
        <taxon>Euthyneura</taxon>
        <taxon>Panpulmonata</taxon>
        <taxon>Eupulmonata</taxon>
        <taxon>Stylommatophora</taxon>
        <taxon>Helicina</taxon>
        <taxon>Arionoidea</taxon>
        <taxon>Arionidae</taxon>
        <taxon>Arion</taxon>
    </lineage>
</organism>
<feature type="domain" description="Galectin" evidence="3">
    <location>
        <begin position="1"/>
        <end position="88"/>
    </location>
</feature>
<dbReference type="InterPro" id="IPR013320">
    <property type="entry name" value="ConA-like_dom_sf"/>
</dbReference>
<reference evidence="4" key="1">
    <citation type="submission" date="2014-12" db="EMBL/GenBank/DDBJ databases">
        <title>Insight into the proteome of Arion vulgaris.</title>
        <authorList>
            <person name="Aradska J."/>
            <person name="Bulat T."/>
            <person name="Smidak R."/>
            <person name="Sarate P."/>
            <person name="Gangsoo J."/>
            <person name="Sialana F."/>
            <person name="Bilban M."/>
            <person name="Lubec G."/>
        </authorList>
    </citation>
    <scope>NUCLEOTIDE SEQUENCE</scope>
    <source>
        <tissue evidence="4">Skin</tissue>
    </source>
</reference>
<dbReference type="SMART" id="SM00276">
    <property type="entry name" value="GLECT"/>
    <property type="match status" value="2"/>
</dbReference>
<feature type="domain" description="Galectin" evidence="3">
    <location>
        <begin position="133"/>
        <end position="270"/>
    </location>
</feature>